<reference evidence="2" key="1">
    <citation type="journal article" date="2015" name="Nature">
        <title>Complex archaea that bridge the gap between prokaryotes and eukaryotes.</title>
        <authorList>
            <person name="Spang A."/>
            <person name="Saw J.H."/>
            <person name="Jorgensen S.L."/>
            <person name="Zaremba-Niedzwiedzka K."/>
            <person name="Martijn J."/>
            <person name="Lind A.E."/>
            <person name="van Eijk R."/>
            <person name="Schleper C."/>
            <person name="Guy L."/>
            <person name="Ettema T.J."/>
        </authorList>
    </citation>
    <scope>NUCLEOTIDE SEQUENCE</scope>
</reference>
<name>A0A0F9D3H7_9ZZZZ</name>
<organism evidence="2">
    <name type="scientific">marine sediment metagenome</name>
    <dbReference type="NCBI Taxonomy" id="412755"/>
    <lineage>
        <taxon>unclassified sequences</taxon>
        <taxon>metagenomes</taxon>
        <taxon>ecological metagenomes</taxon>
    </lineage>
</organism>
<comment type="caution">
    <text evidence="2">The sequence shown here is derived from an EMBL/GenBank/DDBJ whole genome shotgun (WGS) entry which is preliminary data.</text>
</comment>
<dbReference type="AlphaFoldDB" id="A0A0F9D3H7"/>
<proteinExistence type="predicted"/>
<evidence type="ECO:0000313" key="2">
    <source>
        <dbReference type="EMBL" id="KKL06678.1"/>
    </source>
</evidence>
<evidence type="ECO:0000256" key="1">
    <source>
        <dbReference type="SAM" id="MobiDB-lite"/>
    </source>
</evidence>
<protein>
    <submittedName>
        <fullName evidence="2">Uncharacterized protein</fullName>
    </submittedName>
</protein>
<dbReference type="EMBL" id="LAZR01043606">
    <property type="protein sequence ID" value="KKL06678.1"/>
    <property type="molecule type" value="Genomic_DNA"/>
</dbReference>
<sequence length="57" mass="6267">MSISKRGGVPKWIKRGKGKVPEGGGSNNPMNFKKANARKPRPDTGKKISMFPNQTKK</sequence>
<gene>
    <name evidence="2" type="ORF">LCGC14_2593630</name>
</gene>
<feature type="region of interest" description="Disordered" evidence="1">
    <location>
        <begin position="1"/>
        <end position="57"/>
    </location>
</feature>
<accession>A0A0F9D3H7</accession>